<dbReference type="Proteomes" id="UP000541426">
    <property type="component" value="Unassembled WGS sequence"/>
</dbReference>
<accession>A0A7W6GUH4</accession>
<dbReference type="AlphaFoldDB" id="A0A7W6GUH4"/>
<dbReference type="EMBL" id="JACIEJ010000031">
    <property type="protein sequence ID" value="MBB3988576.1"/>
    <property type="molecule type" value="Genomic_DNA"/>
</dbReference>
<proteinExistence type="predicted"/>
<reference evidence="1 2" key="1">
    <citation type="submission" date="2020-08" db="EMBL/GenBank/DDBJ databases">
        <title>Genomic Encyclopedia of Type Strains, Phase IV (KMG-IV): sequencing the most valuable type-strain genomes for metagenomic binning, comparative biology and taxonomic classification.</title>
        <authorList>
            <person name="Goeker M."/>
        </authorList>
    </citation>
    <scope>NUCLEOTIDE SEQUENCE [LARGE SCALE GENOMIC DNA]</scope>
    <source>
        <strain evidence="1 2">DSM 102235</strain>
    </source>
</reference>
<dbReference type="RefSeq" id="WP_183970506.1">
    <property type="nucleotide sequence ID" value="NZ_JACIEJ010000031.1"/>
</dbReference>
<keyword evidence="2" id="KW-1185">Reference proteome</keyword>
<evidence type="ECO:0000313" key="1">
    <source>
        <dbReference type="EMBL" id="MBB3988576.1"/>
    </source>
</evidence>
<sequence>MANKVDALLHLCMPIWASTQNAIFPSGLEIDMREIAAAPAVMQDEPVHQVRRHSLEAQHDGVSRGDLLSGGRNGLGNLCICGHSEPR</sequence>
<gene>
    <name evidence="1" type="ORF">GGQ68_004934</name>
</gene>
<evidence type="ECO:0000313" key="2">
    <source>
        <dbReference type="Proteomes" id="UP000541426"/>
    </source>
</evidence>
<comment type="caution">
    <text evidence="1">The sequence shown here is derived from an EMBL/GenBank/DDBJ whole genome shotgun (WGS) entry which is preliminary data.</text>
</comment>
<protein>
    <submittedName>
        <fullName evidence="1">Uncharacterized protein</fullName>
    </submittedName>
</protein>
<name>A0A7W6GUH4_9RHOB</name>
<organism evidence="1 2">
    <name type="scientific">Sagittula marina</name>
    <dbReference type="NCBI Taxonomy" id="943940"/>
    <lineage>
        <taxon>Bacteria</taxon>
        <taxon>Pseudomonadati</taxon>
        <taxon>Pseudomonadota</taxon>
        <taxon>Alphaproteobacteria</taxon>
        <taxon>Rhodobacterales</taxon>
        <taxon>Roseobacteraceae</taxon>
        <taxon>Sagittula</taxon>
    </lineage>
</organism>